<keyword evidence="3" id="KW-1003">Cell membrane</keyword>
<feature type="transmembrane region" description="Helical" evidence="10">
    <location>
        <begin position="91"/>
        <end position="112"/>
    </location>
</feature>
<dbReference type="Pfam" id="PF02096">
    <property type="entry name" value="60KD_IMP"/>
    <property type="match status" value="1"/>
</dbReference>
<comment type="subcellular location">
    <subcellularLocation>
        <location evidence="1">Cell membrane</location>
        <topology evidence="1">Multi-pass membrane protein</topology>
    </subcellularLocation>
    <subcellularLocation>
        <location evidence="9">Membrane</location>
        <topology evidence="9">Multi-pass membrane protein</topology>
    </subcellularLocation>
</comment>
<evidence type="ECO:0000256" key="9">
    <source>
        <dbReference type="RuleBase" id="RU003945"/>
    </source>
</evidence>
<evidence type="ECO:0000256" key="3">
    <source>
        <dbReference type="ARBA" id="ARBA00022475"/>
    </source>
</evidence>
<evidence type="ECO:0000313" key="12">
    <source>
        <dbReference type="EMBL" id="KEJ91362.1"/>
    </source>
</evidence>
<feature type="transmembrane region" description="Helical" evidence="10">
    <location>
        <begin position="208"/>
        <end position="227"/>
    </location>
</feature>
<dbReference type="eggNOG" id="COG0706">
    <property type="taxonomic scope" value="Bacteria"/>
</dbReference>
<dbReference type="PANTHER" id="PTHR12428">
    <property type="entry name" value="OXA1"/>
    <property type="match status" value="1"/>
</dbReference>
<accession>A0A073J0Z3</accession>
<feature type="domain" description="Membrane insertase YidC/Oxa/ALB C-terminal" evidence="11">
    <location>
        <begin position="26"/>
        <end position="241"/>
    </location>
</feature>
<dbReference type="NCBIfam" id="TIGR03592">
    <property type="entry name" value="yidC_oxa1_cterm"/>
    <property type="match status" value="1"/>
</dbReference>
<evidence type="ECO:0000259" key="11">
    <source>
        <dbReference type="Pfam" id="PF02096"/>
    </source>
</evidence>
<evidence type="ECO:0000256" key="6">
    <source>
        <dbReference type="ARBA" id="ARBA00022989"/>
    </source>
</evidence>
<dbReference type="PATRIC" id="fig|2754.20.peg.1387"/>
<keyword evidence="6 10" id="KW-1133">Transmembrane helix</keyword>
<sequence length="268" mass="29672">MGAIWSGASDLLLKILEFFYGITNSYGFAIILLTIAVRIALYPLNQKQMLSMQQMQKIQPRLKVIQEKFANDKQKMQEETMRLYREYKVNPAAGCLPLLVQLPILILLFNVLRTYDFADTSFFGVLLGSSTTAGLSKALGVAPAANGEYHIMTALSALFTNPGGLANVHYYLGNLALLVGISFLTWAQQKLSGGSNPQMAMMNTIMPFFMAFICLSMPGGVMLYWGLSSLIGVAQQYFVMKKTSEEMAVKPVLHKNKPVNVADDDDEE</sequence>
<keyword evidence="13" id="KW-1185">Reference proteome</keyword>
<keyword evidence="5" id="KW-0653">Protein transport</keyword>
<dbReference type="PANTHER" id="PTHR12428:SF65">
    <property type="entry name" value="CYTOCHROME C OXIDASE ASSEMBLY PROTEIN COX18, MITOCHONDRIAL"/>
    <property type="match status" value="1"/>
</dbReference>
<dbReference type="EMBL" id="JMKI01000051">
    <property type="protein sequence ID" value="KEJ91362.1"/>
    <property type="molecule type" value="Genomic_DNA"/>
</dbReference>
<dbReference type="CDD" id="cd20070">
    <property type="entry name" value="5TM_YidC_Alb3"/>
    <property type="match status" value="1"/>
</dbReference>
<dbReference type="AlphaFoldDB" id="A0A073J0Z3"/>
<gene>
    <name evidence="12" type="ORF">EH55_10990</name>
</gene>
<evidence type="ECO:0000256" key="7">
    <source>
        <dbReference type="ARBA" id="ARBA00023136"/>
    </source>
</evidence>
<dbReference type="GO" id="GO:0005886">
    <property type="term" value="C:plasma membrane"/>
    <property type="evidence" value="ECO:0007669"/>
    <property type="project" value="UniProtKB-SubCell"/>
</dbReference>
<dbReference type="STRING" id="2754.EH55_10990"/>
<organism evidence="12 13">
    <name type="scientific">Synergistes jonesii</name>
    <dbReference type="NCBI Taxonomy" id="2754"/>
    <lineage>
        <taxon>Bacteria</taxon>
        <taxon>Thermotogati</taxon>
        <taxon>Synergistota</taxon>
        <taxon>Synergistia</taxon>
        <taxon>Synergistales</taxon>
        <taxon>Synergistaceae</taxon>
        <taxon>Synergistes</taxon>
    </lineage>
</organism>
<feature type="transmembrane region" description="Helical" evidence="10">
    <location>
        <begin position="168"/>
        <end position="187"/>
    </location>
</feature>
<dbReference type="GO" id="GO:0032977">
    <property type="term" value="F:membrane insertase activity"/>
    <property type="evidence" value="ECO:0007669"/>
    <property type="project" value="InterPro"/>
</dbReference>
<dbReference type="OrthoDB" id="9780552at2"/>
<evidence type="ECO:0000256" key="8">
    <source>
        <dbReference type="ARBA" id="ARBA00023186"/>
    </source>
</evidence>
<evidence type="ECO:0000256" key="10">
    <source>
        <dbReference type="SAM" id="Phobius"/>
    </source>
</evidence>
<evidence type="ECO:0000256" key="4">
    <source>
        <dbReference type="ARBA" id="ARBA00022692"/>
    </source>
</evidence>
<evidence type="ECO:0000256" key="5">
    <source>
        <dbReference type="ARBA" id="ARBA00022927"/>
    </source>
</evidence>
<keyword evidence="4 9" id="KW-0812">Transmembrane</keyword>
<name>A0A073J0Z3_9BACT</name>
<evidence type="ECO:0000256" key="2">
    <source>
        <dbReference type="ARBA" id="ARBA00022448"/>
    </source>
</evidence>
<comment type="similarity">
    <text evidence="9">Belongs to the OXA1/ALB3/YidC family.</text>
</comment>
<feature type="transmembrane region" description="Helical" evidence="10">
    <location>
        <begin position="26"/>
        <end position="45"/>
    </location>
</feature>
<dbReference type="GO" id="GO:0015031">
    <property type="term" value="P:protein transport"/>
    <property type="evidence" value="ECO:0007669"/>
    <property type="project" value="UniProtKB-KW"/>
</dbReference>
<dbReference type="InterPro" id="IPR047196">
    <property type="entry name" value="YidC_ALB_C"/>
</dbReference>
<dbReference type="RefSeq" id="WP_037978164.1">
    <property type="nucleotide sequence ID" value="NZ_JMKI01000051.1"/>
</dbReference>
<dbReference type="GeneID" id="90984513"/>
<dbReference type="InterPro" id="IPR001708">
    <property type="entry name" value="YidC/ALB3/OXA1/COX18"/>
</dbReference>
<keyword evidence="7 10" id="KW-0472">Membrane</keyword>
<protein>
    <submittedName>
        <fullName evidence="12">Membrane protein insertase YidC</fullName>
    </submittedName>
</protein>
<dbReference type="InterPro" id="IPR028055">
    <property type="entry name" value="YidC/Oxa/ALB_C"/>
</dbReference>
<dbReference type="GO" id="GO:0051205">
    <property type="term" value="P:protein insertion into membrane"/>
    <property type="evidence" value="ECO:0007669"/>
    <property type="project" value="TreeGrafter"/>
</dbReference>
<reference evidence="12 13" key="1">
    <citation type="submission" date="2014-04" db="EMBL/GenBank/DDBJ databases">
        <title>Draft Genome Sequence of Synergistes jonesii.</title>
        <authorList>
            <person name="Coil D.A."/>
            <person name="Eisen J.A."/>
            <person name="Holland-Moritz H.E."/>
        </authorList>
    </citation>
    <scope>NUCLEOTIDE SEQUENCE [LARGE SCALE GENOMIC DNA]</scope>
    <source>
        <strain evidence="12 13">78-1</strain>
    </source>
</reference>
<evidence type="ECO:0000256" key="1">
    <source>
        <dbReference type="ARBA" id="ARBA00004651"/>
    </source>
</evidence>
<proteinExistence type="inferred from homology"/>
<keyword evidence="2" id="KW-0813">Transport</keyword>
<comment type="caution">
    <text evidence="12">The sequence shown here is derived from an EMBL/GenBank/DDBJ whole genome shotgun (WGS) entry which is preliminary data.</text>
</comment>
<dbReference type="Proteomes" id="UP000027665">
    <property type="component" value="Unassembled WGS sequence"/>
</dbReference>
<evidence type="ECO:0000313" key="13">
    <source>
        <dbReference type="Proteomes" id="UP000027665"/>
    </source>
</evidence>
<keyword evidence="8" id="KW-0143">Chaperone</keyword>